<dbReference type="InterPro" id="IPR051540">
    <property type="entry name" value="S-2-haloacid_dehalogenase"/>
</dbReference>
<name>A0A1M7YTS0_9VIBR</name>
<dbReference type="SFLD" id="SFLDG01129">
    <property type="entry name" value="C1.5:_HAD__Beta-PGM__Phosphata"/>
    <property type="match status" value="1"/>
</dbReference>
<dbReference type="InterPro" id="IPR006328">
    <property type="entry name" value="2-HAD"/>
</dbReference>
<evidence type="ECO:0000256" key="1">
    <source>
        <dbReference type="ARBA" id="ARBA00022801"/>
    </source>
</evidence>
<sequence length="224" mass="25384">MSTLRPKYITFDCYGTLTNFQMATMTREIFKDRISAERMDAFVKDFASYRLDEVMGAWQPYDQIVKGALERTCKKWGIAYIDAEGQQYYDAVPTWGPHADVPSGLARLAKEFPLVIYSNASDSQIMSNVEKLGAPFHRVFTAEEAKVYKPRLAAFEYMIDNLGCSPEEILHVSSSFRYDLFSADDMGIKNKAFIARGHEQPANSIYSYHQVPDINALADLLGLD</sequence>
<protein>
    <submittedName>
        <fullName evidence="2">(S)-2-haloacid dehalogenase</fullName>
        <ecNumber evidence="2">3.8.1.2</ecNumber>
    </submittedName>
</protein>
<dbReference type="Proteomes" id="UP000184600">
    <property type="component" value="Unassembled WGS sequence"/>
</dbReference>
<dbReference type="InterPro" id="IPR036412">
    <property type="entry name" value="HAD-like_sf"/>
</dbReference>
<evidence type="ECO:0000313" key="2">
    <source>
        <dbReference type="EMBL" id="SHO55988.1"/>
    </source>
</evidence>
<dbReference type="NCBIfam" id="TIGR01493">
    <property type="entry name" value="HAD-SF-IA-v2"/>
    <property type="match status" value="1"/>
</dbReference>
<dbReference type="InterPro" id="IPR023214">
    <property type="entry name" value="HAD_sf"/>
</dbReference>
<dbReference type="RefSeq" id="WP_073581495.1">
    <property type="nucleotide sequence ID" value="NZ_AP024897.1"/>
</dbReference>
<dbReference type="EC" id="3.8.1.2" evidence="2"/>
<dbReference type="PANTHER" id="PTHR43316:SF3">
    <property type="entry name" value="HALOACID DEHALOGENASE, TYPE II (AFU_ORTHOLOGUE AFUA_2G07750)-RELATED"/>
    <property type="match status" value="1"/>
</dbReference>
<keyword evidence="3" id="KW-1185">Reference proteome</keyword>
<keyword evidence="1 2" id="KW-0378">Hydrolase</keyword>
<dbReference type="SFLD" id="SFLDS00003">
    <property type="entry name" value="Haloacid_Dehalogenase"/>
    <property type="match status" value="1"/>
</dbReference>
<dbReference type="Gene3D" id="1.10.150.750">
    <property type="match status" value="1"/>
</dbReference>
<evidence type="ECO:0000313" key="3">
    <source>
        <dbReference type="Proteomes" id="UP000184600"/>
    </source>
</evidence>
<organism evidence="2 3">
    <name type="scientific">Vibrio quintilis</name>
    <dbReference type="NCBI Taxonomy" id="1117707"/>
    <lineage>
        <taxon>Bacteria</taxon>
        <taxon>Pseudomonadati</taxon>
        <taxon>Pseudomonadota</taxon>
        <taxon>Gammaproteobacteria</taxon>
        <taxon>Vibrionales</taxon>
        <taxon>Vibrionaceae</taxon>
        <taxon>Vibrio</taxon>
    </lineage>
</organism>
<dbReference type="InterPro" id="IPR006439">
    <property type="entry name" value="HAD-SF_hydro_IA"/>
</dbReference>
<proteinExistence type="predicted"/>
<dbReference type="CDD" id="cd02588">
    <property type="entry name" value="HAD_L2-DEX"/>
    <property type="match status" value="1"/>
</dbReference>
<dbReference type="OrthoDB" id="9785638at2"/>
<dbReference type="PANTHER" id="PTHR43316">
    <property type="entry name" value="HYDROLASE, HALOACID DELAHOGENASE-RELATED"/>
    <property type="match status" value="1"/>
</dbReference>
<dbReference type="GO" id="GO:0018784">
    <property type="term" value="F:(S)-2-haloacid dehalogenase activity"/>
    <property type="evidence" value="ECO:0007669"/>
    <property type="project" value="UniProtKB-EC"/>
</dbReference>
<dbReference type="EMBL" id="FRFG01000019">
    <property type="protein sequence ID" value="SHO55988.1"/>
    <property type="molecule type" value="Genomic_DNA"/>
</dbReference>
<dbReference type="Pfam" id="PF00702">
    <property type="entry name" value="Hydrolase"/>
    <property type="match status" value="1"/>
</dbReference>
<reference evidence="3" key="1">
    <citation type="submission" date="2016-12" db="EMBL/GenBank/DDBJ databases">
        <authorList>
            <person name="Rodrigo-Torres L."/>
            <person name="Arahal R.D."/>
            <person name="Lucena T."/>
        </authorList>
    </citation>
    <scope>NUCLEOTIDE SEQUENCE [LARGE SCALE GENOMIC DNA]</scope>
</reference>
<gene>
    <name evidence="2" type="primary">hadL</name>
    <name evidence="2" type="ORF">VQ7734_01749</name>
</gene>
<dbReference type="SUPFAM" id="SSF56784">
    <property type="entry name" value="HAD-like"/>
    <property type="match status" value="1"/>
</dbReference>
<dbReference type="NCBIfam" id="TIGR01428">
    <property type="entry name" value="HAD_type_II"/>
    <property type="match status" value="1"/>
</dbReference>
<accession>A0A1M7YTS0</accession>
<dbReference type="NCBIfam" id="TIGR01549">
    <property type="entry name" value="HAD-SF-IA-v1"/>
    <property type="match status" value="1"/>
</dbReference>
<dbReference type="STRING" id="1117707.VQ7734_01749"/>
<dbReference type="AlphaFoldDB" id="A0A1M7YTS0"/>
<dbReference type="Gene3D" id="3.40.50.1000">
    <property type="entry name" value="HAD superfamily/HAD-like"/>
    <property type="match status" value="1"/>
</dbReference>